<dbReference type="PANTHER" id="PTHR34070">
    <property type="entry name" value="ARMADILLO-TYPE FOLD"/>
    <property type="match status" value="1"/>
</dbReference>
<evidence type="ECO:0000313" key="1">
    <source>
        <dbReference type="EMBL" id="KFN87847.1"/>
    </source>
</evidence>
<keyword evidence="4" id="KW-1185">Reference proteome</keyword>
<comment type="caution">
    <text evidence="1">The sequence shown here is derived from an EMBL/GenBank/DDBJ whole genome shotgun (WGS) entry which is preliminary data.</text>
</comment>
<evidence type="ECO:0000313" key="2">
    <source>
        <dbReference type="EMBL" id="SFL32763.1"/>
    </source>
</evidence>
<proteinExistence type="predicted"/>
<dbReference type="Pfam" id="PF08713">
    <property type="entry name" value="DNA_alkylation"/>
    <property type="match status" value="1"/>
</dbReference>
<name>A0A091BVR4_STREI</name>
<dbReference type="EMBL" id="FOTG01000007">
    <property type="protein sequence ID" value="SFL32763.1"/>
    <property type="molecule type" value="Genomic_DNA"/>
</dbReference>
<organism evidence="1 3">
    <name type="scientific">Streptococcus equinus JB1</name>
    <dbReference type="NCBI Taxonomy" id="1294274"/>
    <lineage>
        <taxon>Bacteria</taxon>
        <taxon>Bacillati</taxon>
        <taxon>Bacillota</taxon>
        <taxon>Bacilli</taxon>
        <taxon>Lactobacillales</taxon>
        <taxon>Streptococcaceae</taxon>
        <taxon>Streptococcus</taxon>
    </lineage>
</organism>
<dbReference type="CDD" id="cd07064">
    <property type="entry name" value="AlkD_like_1"/>
    <property type="match status" value="1"/>
</dbReference>
<gene>
    <name evidence="1" type="ORF">H702_06055</name>
    <name evidence="2" type="ORF">SAMN02910290_01403</name>
</gene>
<dbReference type="AlphaFoldDB" id="A0A091BVR4"/>
<evidence type="ECO:0000313" key="4">
    <source>
        <dbReference type="Proteomes" id="UP000182793"/>
    </source>
</evidence>
<dbReference type="RefSeq" id="WP_039696842.1">
    <property type="nucleotide sequence ID" value="NZ_AUZH01000020.1"/>
</dbReference>
<reference evidence="2 4" key="2">
    <citation type="submission" date="2016-10" db="EMBL/GenBank/DDBJ databases">
        <authorList>
            <person name="Varghese N."/>
            <person name="Submissions S."/>
        </authorList>
    </citation>
    <scope>NUCLEOTIDE SEQUENCE [LARGE SCALE GENOMIC DNA]</scope>
    <source>
        <strain evidence="2 4">JB1</strain>
    </source>
</reference>
<accession>A0A091BVR4</accession>
<protein>
    <submittedName>
        <fullName evidence="2">3-methyladenine DNA glycosylase AlkD</fullName>
    </submittedName>
    <submittedName>
        <fullName evidence="1">DNA alkylation repair enzyme</fullName>
    </submittedName>
</protein>
<dbReference type="InterPro" id="IPR014825">
    <property type="entry name" value="DNA_alkylation"/>
</dbReference>
<dbReference type="Proteomes" id="UP000182793">
    <property type="component" value="Unassembled WGS sequence"/>
</dbReference>
<reference evidence="1 3" key="1">
    <citation type="journal article" date="2014" name="Genome Announc.">
        <title>Draft Genome Sequences of Streptococcus bovis Strains ATCC 33317 and JB1.</title>
        <authorList>
            <person name="Benahmed F.H."/>
            <person name="Gopinath G.R."/>
            <person name="Harbottle H."/>
            <person name="Cotta M.A."/>
            <person name="Luo Y."/>
            <person name="Henderson C."/>
            <person name="Teri P."/>
            <person name="Soppet D."/>
            <person name="Rasmussen M."/>
            <person name="Whitehead T.R."/>
            <person name="Davidson M."/>
        </authorList>
    </citation>
    <scope>NUCLEOTIDE SEQUENCE [LARGE SCALE GENOMIC DNA]</scope>
    <source>
        <strain evidence="1 3">JB1</strain>
    </source>
</reference>
<dbReference type="SUPFAM" id="SSF48371">
    <property type="entry name" value="ARM repeat"/>
    <property type="match status" value="1"/>
</dbReference>
<dbReference type="Proteomes" id="UP000029382">
    <property type="component" value="Unassembled WGS sequence"/>
</dbReference>
<sequence>MSKLEEMTRLFEENADSAKAQAMSAYMKNRFSFYGIQTPKRRALYKSFLANEKKSERLDWAFLKQVWQDDHRECQYLVLDYLRTMQRFLTYDDIEKLEYFARSKQWWDSIDILAVVIGRIGLTDERVDKVMKAWAHDDNIWLRRLAILHQLGRKDQTKIDLLQEILLRNLGSKEFFINKAIGWALRDLSKTNAAWVRQFIMTNQEHLSPLSVREASKYL</sequence>
<dbReference type="Gene3D" id="1.25.10.90">
    <property type="match status" value="1"/>
</dbReference>
<dbReference type="PANTHER" id="PTHR34070:SF1">
    <property type="entry name" value="DNA ALKYLATION REPAIR PROTEIN"/>
    <property type="match status" value="1"/>
</dbReference>
<evidence type="ECO:0000313" key="3">
    <source>
        <dbReference type="Proteomes" id="UP000029382"/>
    </source>
</evidence>
<dbReference type="InterPro" id="IPR016024">
    <property type="entry name" value="ARM-type_fold"/>
</dbReference>
<dbReference type="EMBL" id="AUZH01000020">
    <property type="protein sequence ID" value="KFN87847.1"/>
    <property type="molecule type" value="Genomic_DNA"/>
</dbReference>